<dbReference type="Proteomes" id="UP000478052">
    <property type="component" value="Unassembled WGS sequence"/>
</dbReference>
<reference evidence="1 2" key="1">
    <citation type="submission" date="2019-08" db="EMBL/GenBank/DDBJ databases">
        <title>Whole genome of Aphis craccivora.</title>
        <authorList>
            <person name="Voronova N.V."/>
            <person name="Shulinski R.S."/>
            <person name="Bandarenka Y.V."/>
            <person name="Zhorov D.G."/>
            <person name="Warner D."/>
        </authorList>
    </citation>
    <scope>NUCLEOTIDE SEQUENCE [LARGE SCALE GENOMIC DNA]</scope>
    <source>
        <strain evidence="1">180601</strain>
        <tissue evidence="1">Whole Body</tissue>
    </source>
</reference>
<feature type="non-terminal residue" evidence="1">
    <location>
        <position position="76"/>
    </location>
</feature>
<name>A0A6G0VQT3_APHCR</name>
<keyword evidence="2" id="KW-1185">Reference proteome</keyword>
<protein>
    <submittedName>
        <fullName evidence="1">52 kDa repressor of the inhibitor of the protein kinase-like</fullName>
    </submittedName>
</protein>
<comment type="caution">
    <text evidence="1">The sequence shown here is derived from an EMBL/GenBank/DDBJ whole genome shotgun (WGS) entry which is preliminary data.</text>
</comment>
<evidence type="ECO:0000313" key="1">
    <source>
        <dbReference type="EMBL" id="KAF0702765.1"/>
    </source>
</evidence>
<accession>A0A6G0VQT3</accession>
<proteinExistence type="predicted"/>
<sequence length="76" mass="9209">PAKSTFFTVRSVKTYYLRNTTGENRLKLVLTMQKEIYIDPNDVVKRFDSTPRWLDKDEFYNYLQRTGKRTNRDTMH</sequence>
<evidence type="ECO:0000313" key="2">
    <source>
        <dbReference type="Proteomes" id="UP000478052"/>
    </source>
</evidence>
<feature type="non-terminal residue" evidence="1">
    <location>
        <position position="1"/>
    </location>
</feature>
<gene>
    <name evidence="1" type="ORF">FWK35_00029312</name>
</gene>
<dbReference type="EMBL" id="VUJU01014159">
    <property type="protein sequence ID" value="KAF0702765.1"/>
    <property type="molecule type" value="Genomic_DNA"/>
</dbReference>
<dbReference type="AlphaFoldDB" id="A0A6G0VQT3"/>
<organism evidence="1 2">
    <name type="scientific">Aphis craccivora</name>
    <name type="common">Cowpea aphid</name>
    <dbReference type="NCBI Taxonomy" id="307492"/>
    <lineage>
        <taxon>Eukaryota</taxon>
        <taxon>Metazoa</taxon>
        <taxon>Ecdysozoa</taxon>
        <taxon>Arthropoda</taxon>
        <taxon>Hexapoda</taxon>
        <taxon>Insecta</taxon>
        <taxon>Pterygota</taxon>
        <taxon>Neoptera</taxon>
        <taxon>Paraneoptera</taxon>
        <taxon>Hemiptera</taxon>
        <taxon>Sternorrhyncha</taxon>
        <taxon>Aphidomorpha</taxon>
        <taxon>Aphidoidea</taxon>
        <taxon>Aphididae</taxon>
        <taxon>Aphidini</taxon>
        <taxon>Aphis</taxon>
        <taxon>Aphis</taxon>
    </lineage>
</organism>